<evidence type="ECO:0000313" key="3">
    <source>
        <dbReference type="EMBL" id="RID93912.1"/>
    </source>
</evidence>
<evidence type="ECO:0000256" key="2">
    <source>
        <dbReference type="ARBA" id="ARBA00023239"/>
    </source>
</evidence>
<dbReference type="GO" id="GO:0016829">
    <property type="term" value="F:lyase activity"/>
    <property type="evidence" value="ECO:0007669"/>
    <property type="project" value="UniProtKB-KW"/>
</dbReference>
<keyword evidence="1" id="KW-0479">Metal-binding</keyword>
<dbReference type="OrthoDB" id="7346027at2"/>
<reference evidence="3 4" key="1">
    <citation type="submission" date="2018-09" db="EMBL/GenBank/DDBJ databases">
        <title>Gemmobacter lutimaris sp. nov., a marine bacterium isolated from tidal flat.</title>
        <authorList>
            <person name="Lee D.W."/>
            <person name="Yoo Y."/>
            <person name="Kim J.-J."/>
            <person name="Kim B.S."/>
        </authorList>
    </citation>
    <scope>NUCLEOTIDE SEQUENCE [LARGE SCALE GENOMIC DNA]</scope>
    <source>
        <strain evidence="3 4">YJ-T1-11</strain>
    </source>
</reference>
<evidence type="ECO:0000256" key="1">
    <source>
        <dbReference type="ARBA" id="ARBA00022723"/>
    </source>
</evidence>
<proteinExistence type="predicted"/>
<organism evidence="3 4">
    <name type="scientific">Gemmobacter lutimaris</name>
    <dbReference type="NCBI Taxonomy" id="2306023"/>
    <lineage>
        <taxon>Bacteria</taxon>
        <taxon>Pseudomonadati</taxon>
        <taxon>Pseudomonadota</taxon>
        <taxon>Alphaproteobacteria</taxon>
        <taxon>Rhodobacterales</taxon>
        <taxon>Paracoccaceae</taxon>
        <taxon>Gemmobacter</taxon>
    </lineage>
</organism>
<sequence length="248" mass="26068">MPDALLIAHGSPADPEPQELALQALAARVRMWCPGWRIHGTTLALPGALERAVATLPEAVIFPFFMAEGWFTCKQLPKRLAEAGMPAPRQLAAFGHLPDMPALARHLALTAARNHGLPDTATLLLAAHGSQVSRASATRTEEIAATLRATTPFRVVTGYVEETPFLHDAARIDGPALCLPLFATRAGHVAQDVPDALAAAGFTGPLLPAIGEAPEAARLIATALQDYLSENIPARDTRAGPVQPAGAT</sequence>
<evidence type="ECO:0000313" key="4">
    <source>
        <dbReference type="Proteomes" id="UP000266649"/>
    </source>
</evidence>
<dbReference type="EMBL" id="QXXQ01000001">
    <property type="protein sequence ID" value="RID93912.1"/>
    <property type="molecule type" value="Genomic_DNA"/>
</dbReference>
<gene>
    <name evidence="3" type="ORF">D2N39_00925</name>
</gene>
<dbReference type="InterPro" id="IPR002762">
    <property type="entry name" value="CbiX-like"/>
</dbReference>
<dbReference type="SUPFAM" id="SSF53800">
    <property type="entry name" value="Chelatase"/>
    <property type="match status" value="2"/>
</dbReference>
<keyword evidence="4" id="KW-1185">Reference proteome</keyword>
<dbReference type="Gene3D" id="3.40.50.1400">
    <property type="match status" value="2"/>
</dbReference>
<keyword evidence="2" id="KW-0456">Lyase</keyword>
<comment type="caution">
    <text evidence="3">The sequence shown here is derived from an EMBL/GenBank/DDBJ whole genome shotgun (WGS) entry which is preliminary data.</text>
</comment>
<dbReference type="Proteomes" id="UP000266649">
    <property type="component" value="Unassembled WGS sequence"/>
</dbReference>
<dbReference type="GO" id="GO:0046872">
    <property type="term" value="F:metal ion binding"/>
    <property type="evidence" value="ECO:0007669"/>
    <property type="project" value="UniProtKB-KW"/>
</dbReference>
<accession>A0A398BU30</accession>
<name>A0A398BU30_9RHOB</name>
<dbReference type="AlphaFoldDB" id="A0A398BU30"/>
<dbReference type="CDD" id="cd03416">
    <property type="entry name" value="CbiX_SirB_N"/>
    <property type="match status" value="1"/>
</dbReference>
<dbReference type="Pfam" id="PF01903">
    <property type="entry name" value="CbiX"/>
    <property type="match status" value="1"/>
</dbReference>
<dbReference type="RefSeq" id="WP_119133307.1">
    <property type="nucleotide sequence ID" value="NZ_QXXQ01000001.1"/>
</dbReference>
<protein>
    <submittedName>
        <fullName evidence="3">Cobalamin biosynthesis protein CbiX</fullName>
    </submittedName>
</protein>